<name>A0A062V4A4_9EURY</name>
<dbReference type="InterPro" id="IPR035903">
    <property type="entry name" value="HesB-like_dom_sf"/>
</dbReference>
<gene>
    <name evidence="3" type="ORF">ANME2D_02671</name>
</gene>
<evidence type="ECO:0000259" key="2">
    <source>
        <dbReference type="Pfam" id="PF01521"/>
    </source>
</evidence>
<comment type="caution">
    <text evidence="3">The sequence shown here is derived from an EMBL/GenBank/DDBJ whole genome shotgun (WGS) entry which is preliminary data.</text>
</comment>
<dbReference type="InterPro" id="IPR000361">
    <property type="entry name" value="ATAP_core_dom"/>
</dbReference>
<dbReference type="Gene3D" id="2.60.300.12">
    <property type="entry name" value="HesB-like domain"/>
    <property type="match status" value="1"/>
</dbReference>
<keyword evidence="4" id="KW-1185">Reference proteome</keyword>
<dbReference type="AlphaFoldDB" id="A0A062V4A4"/>
<reference evidence="3 4" key="1">
    <citation type="journal article" date="2013" name="Nature">
        <title>Anaerobic oxidation of methane coupled to nitrate reduction in a novel archaeal lineage.</title>
        <authorList>
            <person name="Haroon M.F."/>
            <person name="Hu S."/>
            <person name="Shi Y."/>
            <person name="Imelfort M."/>
            <person name="Keller J."/>
            <person name="Hugenholtz P."/>
            <person name="Yuan Z."/>
            <person name="Tyson G.W."/>
        </authorList>
    </citation>
    <scope>NUCLEOTIDE SEQUENCE [LARGE SCALE GENOMIC DNA]</scope>
    <source>
        <strain evidence="3 4">ANME-2d</strain>
    </source>
</reference>
<evidence type="ECO:0000256" key="1">
    <source>
        <dbReference type="ARBA" id="ARBA00006718"/>
    </source>
</evidence>
<dbReference type="GO" id="GO:0016226">
    <property type="term" value="P:iron-sulfur cluster assembly"/>
    <property type="evidence" value="ECO:0007669"/>
    <property type="project" value="InterPro"/>
</dbReference>
<protein>
    <submittedName>
        <fullName evidence="3">Iron-sulfur cluster assembly accessory protein</fullName>
    </submittedName>
</protein>
<dbReference type="Proteomes" id="UP000027153">
    <property type="component" value="Unassembled WGS sequence"/>
</dbReference>
<accession>A0A062V4A4</accession>
<dbReference type="RefSeq" id="WP_048092405.1">
    <property type="nucleotide sequence ID" value="NZ_JMIY01000007.1"/>
</dbReference>
<evidence type="ECO:0000313" key="3">
    <source>
        <dbReference type="EMBL" id="KCZ70649.1"/>
    </source>
</evidence>
<dbReference type="Pfam" id="PF01521">
    <property type="entry name" value="Fe-S_biosyn"/>
    <property type="match status" value="1"/>
</dbReference>
<feature type="domain" description="Core" evidence="2">
    <location>
        <begin position="2"/>
        <end position="101"/>
    </location>
</feature>
<comment type="similarity">
    <text evidence="1">Belongs to the HesB/IscA family.</text>
</comment>
<dbReference type="EMBL" id="JMIY01000007">
    <property type="protein sequence ID" value="KCZ70649.1"/>
    <property type="molecule type" value="Genomic_DNA"/>
</dbReference>
<dbReference type="NCBIfam" id="TIGR00049">
    <property type="entry name" value="iron-sulfur cluster assembly accessory protein"/>
    <property type="match status" value="1"/>
</dbReference>
<dbReference type="GO" id="GO:0051537">
    <property type="term" value="F:2 iron, 2 sulfur cluster binding"/>
    <property type="evidence" value="ECO:0007669"/>
    <property type="project" value="TreeGrafter"/>
</dbReference>
<dbReference type="GO" id="GO:0005737">
    <property type="term" value="C:cytoplasm"/>
    <property type="evidence" value="ECO:0007669"/>
    <property type="project" value="TreeGrafter"/>
</dbReference>
<dbReference type="InterPro" id="IPR016092">
    <property type="entry name" value="ATAP"/>
</dbReference>
<dbReference type="OrthoDB" id="52656at2157"/>
<proteinExistence type="inferred from homology"/>
<dbReference type="PANTHER" id="PTHR10072">
    <property type="entry name" value="IRON-SULFUR CLUSTER ASSEMBLY PROTEIN"/>
    <property type="match status" value="1"/>
</dbReference>
<dbReference type="SUPFAM" id="SSF89360">
    <property type="entry name" value="HesB-like domain"/>
    <property type="match status" value="1"/>
</dbReference>
<sequence length="105" mass="11610">MIEITDTAAAELKQLLEREKKSDHGLRVFAAGMSCSGIQYGLSLEKSPKTEDTVLESNGIKLFFDRDLQDDIDELRIDYIDNDYGKGFIINNPNLRCGSGCSSCG</sequence>
<dbReference type="InterPro" id="IPR050322">
    <property type="entry name" value="Fe-S_cluster_asmbl/transfer"/>
</dbReference>
<evidence type="ECO:0000313" key="4">
    <source>
        <dbReference type="Proteomes" id="UP000027153"/>
    </source>
</evidence>
<dbReference type="PANTHER" id="PTHR10072:SF41">
    <property type="entry name" value="IRON-SULFUR CLUSTER ASSEMBLY 1 HOMOLOG, MITOCHONDRIAL"/>
    <property type="match status" value="1"/>
</dbReference>
<organism evidence="3 4">
    <name type="scientific">Candidatus Methanoperedens nitratireducens</name>
    <dbReference type="NCBI Taxonomy" id="1392998"/>
    <lineage>
        <taxon>Archaea</taxon>
        <taxon>Methanobacteriati</taxon>
        <taxon>Methanobacteriota</taxon>
        <taxon>Stenosarchaea group</taxon>
        <taxon>Methanomicrobia</taxon>
        <taxon>Methanosarcinales</taxon>
        <taxon>ANME-2 cluster</taxon>
        <taxon>Candidatus Methanoperedentaceae</taxon>
        <taxon>Candidatus Methanoperedens</taxon>
    </lineage>
</organism>